<comment type="caution">
    <text evidence="2">The sequence shown here is derived from an EMBL/GenBank/DDBJ whole genome shotgun (WGS) entry which is preliminary data.</text>
</comment>
<gene>
    <name evidence="2" type="ORF">PGLA1383_LOCUS10190</name>
    <name evidence="3" type="ORF">PGLA2088_LOCUS4437</name>
</gene>
<sequence>MDVEGIASCAQIQSPTIRLTDQTFGESAANLHKPLATTPLQQLSSGDPLAVSDPFAAPIHKNSNNKNKNKNNKNNKKKKNNNNNKNNNNCWTLDGLSFLVWSQPAPP</sequence>
<feature type="region of interest" description="Disordered" evidence="1">
    <location>
        <begin position="39"/>
        <end position="90"/>
    </location>
</feature>
<proteinExistence type="predicted"/>
<dbReference type="Proteomes" id="UP000654075">
    <property type="component" value="Unassembled WGS sequence"/>
</dbReference>
<accession>A0A813E1K6</accession>
<reference evidence="2" key="1">
    <citation type="submission" date="2021-02" db="EMBL/GenBank/DDBJ databases">
        <authorList>
            <person name="Dougan E. K."/>
            <person name="Rhodes N."/>
            <person name="Thang M."/>
            <person name="Chan C."/>
        </authorList>
    </citation>
    <scope>NUCLEOTIDE SEQUENCE</scope>
</reference>
<dbReference type="AlphaFoldDB" id="A0A813E1K6"/>
<name>A0A813E1K6_POLGL</name>
<feature type="compositionally biased region" description="Basic residues" evidence="1">
    <location>
        <begin position="67"/>
        <end position="80"/>
    </location>
</feature>
<dbReference type="EMBL" id="CAJNNV010005003">
    <property type="protein sequence ID" value="CAE8591522.1"/>
    <property type="molecule type" value="Genomic_DNA"/>
</dbReference>
<keyword evidence="4" id="KW-1185">Reference proteome</keyword>
<dbReference type="Proteomes" id="UP000626109">
    <property type="component" value="Unassembled WGS sequence"/>
</dbReference>
<protein>
    <submittedName>
        <fullName evidence="2">Uncharacterized protein</fullName>
    </submittedName>
</protein>
<evidence type="ECO:0000256" key="1">
    <source>
        <dbReference type="SAM" id="MobiDB-lite"/>
    </source>
</evidence>
<evidence type="ECO:0000313" key="2">
    <source>
        <dbReference type="EMBL" id="CAE8591522.1"/>
    </source>
</evidence>
<evidence type="ECO:0000313" key="4">
    <source>
        <dbReference type="Proteomes" id="UP000654075"/>
    </source>
</evidence>
<dbReference type="EMBL" id="CAJNNW010004047">
    <property type="protein sequence ID" value="CAE8646032.1"/>
    <property type="molecule type" value="Genomic_DNA"/>
</dbReference>
<organism evidence="2 4">
    <name type="scientific">Polarella glacialis</name>
    <name type="common">Dinoflagellate</name>
    <dbReference type="NCBI Taxonomy" id="89957"/>
    <lineage>
        <taxon>Eukaryota</taxon>
        <taxon>Sar</taxon>
        <taxon>Alveolata</taxon>
        <taxon>Dinophyceae</taxon>
        <taxon>Suessiales</taxon>
        <taxon>Suessiaceae</taxon>
        <taxon>Polarella</taxon>
    </lineage>
</organism>
<evidence type="ECO:0000313" key="3">
    <source>
        <dbReference type="EMBL" id="CAE8646032.1"/>
    </source>
</evidence>